<evidence type="ECO:0000256" key="3">
    <source>
        <dbReference type="ARBA" id="ARBA00022741"/>
    </source>
</evidence>
<evidence type="ECO:0000313" key="15">
    <source>
        <dbReference type="EMBL" id="KAF7375092.1"/>
    </source>
</evidence>
<dbReference type="FunFam" id="3.40.50.300:FF:000079">
    <property type="entry name" value="probable ATP-dependent RNA helicase DDX17"/>
    <property type="match status" value="1"/>
</dbReference>
<feature type="short sequence motif" description="Q motif" evidence="9">
    <location>
        <begin position="109"/>
        <end position="137"/>
    </location>
</feature>
<feature type="region of interest" description="Disordered" evidence="11">
    <location>
        <begin position="502"/>
        <end position="523"/>
    </location>
</feature>
<feature type="domain" description="Helicase C-terminal" evidence="13">
    <location>
        <begin position="343"/>
        <end position="489"/>
    </location>
</feature>
<comment type="similarity">
    <text evidence="10">Belongs to the DEAD box helicase family.</text>
</comment>
<dbReference type="PROSITE" id="PS51195">
    <property type="entry name" value="Q_MOTIF"/>
    <property type="match status" value="1"/>
</dbReference>
<dbReference type="InterPro" id="IPR000629">
    <property type="entry name" value="RNA-helicase_DEAD-box_CS"/>
</dbReference>
<organism evidence="15 16">
    <name type="scientific">Mycena sanguinolenta</name>
    <dbReference type="NCBI Taxonomy" id="230812"/>
    <lineage>
        <taxon>Eukaryota</taxon>
        <taxon>Fungi</taxon>
        <taxon>Dikarya</taxon>
        <taxon>Basidiomycota</taxon>
        <taxon>Agaricomycotina</taxon>
        <taxon>Agaricomycetes</taxon>
        <taxon>Agaricomycetidae</taxon>
        <taxon>Agaricales</taxon>
        <taxon>Marasmiineae</taxon>
        <taxon>Mycenaceae</taxon>
        <taxon>Mycena</taxon>
    </lineage>
</organism>
<dbReference type="AlphaFoldDB" id="A0A8H6ZCF7"/>
<dbReference type="Gene3D" id="3.40.50.300">
    <property type="entry name" value="P-loop containing nucleotide triphosphate hydrolases"/>
    <property type="match status" value="2"/>
</dbReference>
<evidence type="ECO:0000259" key="12">
    <source>
        <dbReference type="PROSITE" id="PS51192"/>
    </source>
</evidence>
<dbReference type="InterPro" id="IPR014001">
    <property type="entry name" value="Helicase_ATP-bd"/>
</dbReference>
<keyword evidence="6 10" id="KW-0067">ATP-binding</keyword>
<dbReference type="CDD" id="cd17966">
    <property type="entry name" value="DEADc_DDX5_DDX17"/>
    <property type="match status" value="1"/>
</dbReference>
<sequence length="523" mass="57490">MLASMFGDAFFLLTFNHHLLQFKMSYGGYGGYGGGGYGGGGGGWGDDRMGNLGGGLRAIDWSSTKIEHFEKNFYLEDKKVKERSEKEIEDFRRSKEIKVQGRGVPRPVTTFEEAGFPEYLMTSIRAQGFASPTPIQCQAWPMALSGRDVVAIAQTGSGKTIAFALPAMLHINAQPLLSPGDGPIALVLAPTRELAVQIQQECTKFGSNSRIRNTAIYGGAPKGPQIRDLQRGVEIVIATPGRLIDMLETQKTNLRRVTYLVMDEADRMLDMGFEPQIRKIVSQIRPDRQTLMFSATWPKDVQKLANDFLKDMIQVNIGSMELTANHNITQIVEVCSDFEKRGKLAKHLDQIGAENAKVLIFVGTKRVADDITKYLRQDGWPALAIHGDKEQRERDWVLGEFKASRSPILIATDVASRGLDVKDVGYVINYDFPNNCEDYIHRIGRTGRAGMKGTSYTYFTTDNAKSARELLSILKEAKAVIPSQLEEMAMYGGGGGGRGRYGGGGGGRRGGGGGGWTLGRRWG</sequence>
<dbReference type="PROSITE" id="PS00039">
    <property type="entry name" value="DEAD_ATP_HELICASE"/>
    <property type="match status" value="1"/>
</dbReference>
<reference evidence="15" key="1">
    <citation type="submission" date="2020-05" db="EMBL/GenBank/DDBJ databases">
        <title>Mycena genomes resolve the evolution of fungal bioluminescence.</title>
        <authorList>
            <person name="Tsai I.J."/>
        </authorList>
    </citation>
    <scope>NUCLEOTIDE SEQUENCE</scope>
    <source>
        <strain evidence="15">160909Yilan</strain>
    </source>
</reference>
<keyword evidence="16" id="KW-1185">Reference proteome</keyword>
<dbReference type="Pfam" id="PF00271">
    <property type="entry name" value="Helicase_C"/>
    <property type="match status" value="1"/>
</dbReference>
<evidence type="ECO:0000313" key="16">
    <source>
        <dbReference type="Proteomes" id="UP000623467"/>
    </source>
</evidence>
<keyword evidence="5 10" id="KW-0347">Helicase</keyword>
<dbReference type="InterPro" id="IPR027417">
    <property type="entry name" value="P-loop_NTPase"/>
</dbReference>
<dbReference type="EC" id="3.6.4.13" evidence="2"/>
<proteinExistence type="inferred from homology"/>
<feature type="domain" description="Helicase ATP-binding" evidence="12">
    <location>
        <begin position="140"/>
        <end position="315"/>
    </location>
</feature>
<evidence type="ECO:0000259" key="13">
    <source>
        <dbReference type="PROSITE" id="PS51194"/>
    </source>
</evidence>
<dbReference type="SMART" id="SM00487">
    <property type="entry name" value="DEXDc"/>
    <property type="match status" value="1"/>
</dbReference>
<keyword evidence="7" id="KW-0539">Nucleus</keyword>
<dbReference type="Pfam" id="PF00270">
    <property type="entry name" value="DEAD"/>
    <property type="match status" value="1"/>
</dbReference>
<accession>A0A8H6ZCF7</accession>
<evidence type="ECO:0000256" key="11">
    <source>
        <dbReference type="SAM" id="MobiDB-lite"/>
    </source>
</evidence>
<dbReference type="GO" id="GO:0003724">
    <property type="term" value="F:RNA helicase activity"/>
    <property type="evidence" value="ECO:0007669"/>
    <property type="project" value="UniProtKB-EC"/>
</dbReference>
<dbReference type="OrthoDB" id="196131at2759"/>
<evidence type="ECO:0000256" key="6">
    <source>
        <dbReference type="ARBA" id="ARBA00022840"/>
    </source>
</evidence>
<evidence type="ECO:0000256" key="9">
    <source>
        <dbReference type="PROSITE-ProRule" id="PRU00552"/>
    </source>
</evidence>
<evidence type="ECO:0000259" key="14">
    <source>
        <dbReference type="PROSITE" id="PS51195"/>
    </source>
</evidence>
<comment type="subcellular location">
    <subcellularLocation>
        <location evidence="1">Nucleus</location>
    </subcellularLocation>
</comment>
<name>A0A8H6ZCF7_9AGAR</name>
<dbReference type="SUPFAM" id="SSF52540">
    <property type="entry name" value="P-loop containing nucleoside triphosphate hydrolases"/>
    <property type="match status" value="1"/>
</dbReference>
<dbReference type="SMART" id="SM00490">
    <property type="entry name" value="HELICc"/>
    <property type="match status" value="1"/>
</dbReference>
<evidence type="ECO:0000256" key="4">
    <source>
        <dbReference type="ARBA" id="ARBA00022801"/>
    </source>
</evidence>
<keyword evidence="4 10" id="KW-0378">Hydrolase</keyword>
<gene>
    <name evidence="15" type="ORF">MSAN_00395600</name>
</gene>
<dbReference type="Proteomes" id="UP000623467">
    <property type="component" value="Unassembled WGS sequence"/>
</dbReference>
<evidence type="ECO:0000256" key="7">
    <source>
        <dbReference type="ARBA" id="ARBA00023242"/>
    </source>
</evidence>
<dbReference type="PROSITE" id="PS51192">
    <property type="entry name" value="HELICASE_ATP_BIND_1"/>
    <property type="match status" value="1"/>
</dbReference>
<feature type="domain" description="DEAD-box RNA helicase Q" evidence="14">
    <location>
        <begin position="109"/>
        <end position="137"/>
    </location>
</feature>
<dbReference type="InterPro" id="IPR011545">
    <property type="entry name" value="DEAD/DEAH_box_helicase_dom"/>
</dbReference>
<evidence type="ECO:0000256" key="1">
    <source>
        <dbReference type="ARBA" id="ARBA00004123"/>
    </source>
</evidence>
<dbReference type="CDD" id="cd18787">
    <property type="entry name" value="SF2_C_DEAD"/>
    <property type="match status" value="1"/>
</dbReference>
<keyword evidence="3 10" id="KW-0547">Nucleotide-binding</keyword>
<dbReference type="InterPro" id="IPR001650">
    <property type="entry name" value="Helicase_C-like"/>
</dbReference>
<dbReference type="PANTHER" id="PTHR47958">
    <property type="entry name" value="ATP-DEPENDENT RNA HELICASE DBP3"/>
    <property type="match status" value="1"/>
</dbReference>
<dbReference type="EMBL" id="JACAZH010000002">
    <property type="protein sequence ID" value="KAF7375092.1"/>
    <property type="molecule type" value="Genomic_DNA"/>
</dbReference>
<evidence type="ECO:0000256" key="8">
    <source>
        <dbReference type="ARBA" id="ARBA00069755"/>
    </source>
</evidence>
<evidence type="ECO:0000256" key="5">
    <source>
        <dbReference type="ARBA" id="ARBA00022806"/>
    </source>
</evidence>
<dbReference type="PROSITE" id="PS51194">
    <property type="entry name" value="HELICASE_CTER"/>
    <property type="match status" value="1"/>
</dbReference>
<dbReference type="GO" id="GO:0005634">
    <property type="term" value="C:nucleus"/>
    <property type="evidence" value="ECO:0007669"/>
    <property type="project" value="UniProtKB-SubCell"/>
</dbReference>
<evidence type="ECO:0000256" key="10">
    <source>
        <dbReference type="RuleBase" id="RU000492"/>
    </source>
</evidence>
<dbReference type="GO" id="GO:0016787">
    <property type="term" value="F:hydrolase activity"/>
    <property type="evidence" value="ECO:0007669"/>
    <property type="project" value="UniProtKB-KW"/>
</dbReference>
<feature type="compositionally biased region" description="Gly residues" evidence="11">
    <location>
        <begin position="502"/>
        <end position="517"/>
    </location>
</feature>
<comment type="caution">
    <text evidence="15">The sequence shown here is derived from an EMBL/GenBank/DDBJ whole genome shotgun (WGS) entry which is preliminary data.</text>
</comment>
<protein>
    <recommendedName>
        <fullName evidence="8">ATP-dependent RNA helicase DBP2-A</fullName>
        <ecNumber evidence="2">3.6.4.13</ecNumber>
    </recommendedName>
</protein>
<dbReference type="GO" id="GO:0005524">
    <property type="term" value="F:ATP binding"/>
    <property type="evidence" value="ECO:0007669"/>
    <property type="project" value="UniProtKB-KW"/>
</dbReference>
<dbReference type="InterPro" id="IPR014014">
    <property type="entry name" value="RNA_helicase_DEAD_Q_motif"/>
</dbReference>
<evidence type="ECO:0000256" key="2">
    <source>
        <dbReference type="ARBA" id="ARBA00012552"/>
    </source>
</evidence>
<dbReference type="FunFam" id="3.40.50.300:FF:000008">
    <property type="entry name" value="ATP-dependent RNA helicase RhlB"/>
    <property type="match status" value="1"/>
</dbReference>
<dbReference type="GO" id="GO:0003676">
    <property type="term" value="F:nucleic acid binding"/>
    <property type="evidence" value="ECO:0007669"/>
    <property type="project" value="InterPro"/>
</dbReference>